<dbReference type="InterPro" id="IPR002491">
    <property type="entry name" value="ABC_transptr_periplasmic_BD"/>
</dbReference>
<dbReference type="PROSITE" id="PS50983">
    <property type="entry name" value="FE_B12_PBP"/>
    <property type="match status" value="1"/>
</dbReference>
<evidence type="ECO:0000313" key="11">
    <source>
        <dbReference type="Proteomes" id="UP000030147"/>
    </source>
</evidence>
<feature type="chain" id="PRO_5038923565" evidence="8">
    <location>
        <begin position="25"/>
        <end position="350"/>
    </location>
</feature>
<dbReference type="RefSeq" id="WP_036824746.1">
    <property type="nucleotide sequence ID" value="NZ_AVBF01000112.1"/>
</dbReference>
<keyword evidence="3" id="KW-0813">Transport</keyword>
<evidence type="ECO:0000256" key="7">
    <source>
        <dbReference type="SAM" id="MobiDB-lite"/>
    </source>
</evidence>
<feature type="compositionally biased region" description="Low complexity" evidence="7">
    <location>
        <begin position="26"/>
        <end position="52"/>
    </location>
</feature>
<dbReference type="Proteomes" id="UP000030147">
    <property type="component" value="Unassembled WGS sequence"/>
</dbReference>
<sequence>MKHISSKKFILTLMLVMAMAILGACGSSDSEGSSSDEGSSSNEENQESTSNENEGESSEEESASGSFEPYTVKHAMGETTVEEKPEKVVILTNEGTEALLALGVTPVGAVKSWTGDPWYDHISDKMEGVEVVGTESEVNIEKIVSLQPDLIIGNKLRQEKIYDQLNEIAPTIFSETLKGQWKDNFKTYAKALNMEEKGQELIKEYDKRLEEFASEAGDKLDQNVSVVRFLPDHARIYQKDSFSGVILEQIGFNRPEPQDKDAFMEKVTKERIPAMDGDILFHFTYETGDGAATELKEEWTNDPLFQNLEVVKEGNVHEVSDAIWNTAGGYLAANKMVDDLEEIILSGESE</sequence>
<accession>A0A0A2T9S6</accession>
<dbReference type="AlphaFoldDB" id="A0A0A2T9S6"/>
<keyword evidence="4 8" id="KW-0732">Signal</keyword>
<comment type="subcellular location">
    <subcellularLocation>
        <location evidence="1">Cell membrane</location>
        <topology evidence="1">Lipid-anchor</topology>
    </subcellularLocation>
</comment>
<feature type="signal peptide" evidence="8">
    <location>
        <begin position="1"/>
        <end position="24"/>
    </location>
</feature>
<dbReference type="InterPro" id="IPR051313">
    <property type="entry name" value="Bact_iron-sidero_bind"/>
</dbReference>
<dbReference type="SUPFAM" id="SSF53807">
    <property type="entry name" value="Helical backbone' metal receptor"/>
    <property type="match status" value="1"/>
</dbReference>
<reference evidence="10 11" key="1">
    <citation type="journal article" date="2015" name="Stand. Genomic Sci.">
        <title>High quality draft genome sequence of the moderately halophilic bacterium Pontibacillus yanchengensis Y32(T) and comparison among Pontibacillus genomes.</title>
        <authorList>
            <person name="Huang J."/>
            <person name="Qiao Z.X."/>
            <person name="Tang J.W."/>
            <person name="Wang G."/>
        </authorList>
    </citation>
    <scope>NUCLEOTIDE SEQUENCE [LARGE SCALE GENOMIC DNA]</scope>
    <source>
        <strain evidence="10 11">Y32</strain>
    </source>
</reference>
<dbReference type="STRING" id="1385514.N782_04210"/>
<dbReference type="PROSITE" id="PS51257">
    <property type="entry name" value="PROKAR_LIPOPROTEIN"/>
    <property type="match status" value="1"/>
</dbReference>
<dbReference type="GO" id="GO:1901678">
    <property type="term" value="P:iron coordination entity transport"/>
    <property type="evidence" value="ECO:0007669"/>
    <property type="project" value="UniProtKB-ARBA"/>
</dbReference>
<evidence type="ECO:0000313" key="10">
    <source>
        <dbReference type="EMBL" id="KGP70816.1"/>
    </source>
</evidence>
<feature type="compositionally biased region" description="Acidic residues" evidence="7">
    <location>
        <begin position="53"/>
        <end position="62"/>
    </location>
</feature>
<keyword evidence="6" id="KW-0449">Lipoprotein</keyword>
<protein>
    <submittedName>
        <fullName evidence="10">Iron siderophore-binding protein</fullName>
    </submittedName>
</protein>
<dbReference type="PANTHER" id="PTHR30532:SF21">
    <property type="entry name" value="SIDEROPHORE-BINDING LIPOPROTEIN YFIY-RELATED"/>
    <property type="match status" value="1"/>
</dbReference>
<organism evidence="10 11">
    <name type="scientific">Pontibacillus yanchengensis Y32</name>
    <dbReference type="NCBI Taxonomy" id="1385514"/>
    <lineage>
        <taxon>Bacteria</taxon>
        <taxon>Bacillati</taxon>
        <taxon>Bacillota</taxon>
        <taxon>Bacilli</taxon>
        <taxon>Bacillales</taxon>
        <taxon>Bacillaceae</taxon>
        <taxon>Pontibacillus</taxon>
    </lineage>
</organism>
<dbReference type="eggNOG" id="COG0614">
    <property type="taxonomic scope" value="Bacteria"/>
</dbReference>
<dbReference type="PANTHER" id="PTHR30532">
    <property type="entry name" value="IRON III DICITRATE-BINDING PERIPLASMIC PROTEIN"/>
    <property type="match status" value="1"/>
</dbReference>
<dbReference type="FunFam" id="3.40.50.1980:FF:000003">
    <property type="entry name" value="Iron ABC transporter substrate-binding protein"/>
    <property type="match status" value="1"/>
</dbReference>
<comment type="similarity">
    <text evidence="2">Belongs to the bacterial solute-binding protein 8 family.</text>
</comment>
<name>A0A0A2T9S6_9BACI</name>
<evidence type="ECO:0000256" key="1">
    <source>
        <dbReference type="ARBA" id="ARBA00004193"/>
    </source>
</evidence>
<evidence type="ECO:0000256" key="4">
    <source>
        <dbReference type="ARBA" id="ARBA00022729"/>
    </source>
</evidence>
<keyword evidence="11" id="KW-1185">Reference proteome</keyword>
<feature type="region of interest" description="Disordered" evidence="7">
    <location>
        <begin position="26"/>
        <end position="69"/>
    </location>
</feature>
<comment type="caution">
    <text evidence="10">The sequence shown here is derived from an EMBL/GenBank/DDBJ whole genome shotgun (WGS) entry which is preliminary data.</text>
</comment>
<proteinExistence type="inferred from homology"/>
<keyword evidence="5" id="KW-0564">Palmitate</keyword>
<feature type="domain" description="Fe/B12 periplasmic-binding" evidence="9">
    <location>
        <begin position="87"/>
        <end position="348"/>
    </location>
</feature>
<gene>
    <name evidence="10" type="ORF">N782_04210</name>
</gene>
<dbReference type="OrthoDB" id="9793175at2"/>
<evidence type="ECO:0000256" key="5">
    <source>
        <dbReference type="ARBA" id="ARBA00023139"/>
    </source>
</evidence>
<dbReference type="GO" id="GO:0030288">
    <property type="term" value="C:outer membrane-bounded periplasmic space"/>
    <property type="evidence" value="ECO:0007669"/>
    <property type="project" value="TreeGrafter"/>
</dbReference>
<dbReference type="EMBL" id="AVBF01000112">
    <property type="protein sequence ID" value="KGP70816.1"/>
    <property type="molecule type" value="Genomic_DNA"/>
</dbReference>
<evidence type="ECO:0000256" key="8">
    <source>
        <dbReference type="SAM" id="SignalP"/>
    </source>
</evidence>
<dbReference type="Pfam" id="PF01497">
    <property type="entry name" value="Peripla_BP_2"/>
    <property type="match status" value="1"/>
</dbReference>
<dbReference type="GO" id="GO:0005886">
    <property type="term" value="C:plasma membrane"/>
    <property type="evidence" value="ECO:0007669"/>
    <property type="project" value="UniProtKB-SubCell"/>
</dbReference>
<dbReference type="CDD" id="cd01146">
    <property type="entry name" value="FhuD"/>
    <property type="match status" value="1"/>
</dbReference>
<evidence type="ECO:0000256" key="6">
    <source>
        <dbReference type="ARBA" id="ARBA00023288"/>
    </source>
</evidence>
<dbReference type="Gene3D" id="3.40.50.1980">
    <property type="entry name" value="Nitrogenase molybdenum iron protein domain"/>
    <property type="match status" value="2"/>
</dbReference>
<evidence type="ECO:0000256" key="2">
    <source>
        <dbReference type="ARBA" id="ARBA00008814"/>
    </source>
</evidence>
<evidence type="ECO:0000259" key="9">
    <source>
        <dbReference type="PROSITE" id="PS50983"/>
    </source>
</evidence>
<evidence type="ECO:0000256" key="3">
    <source>
        <dbReference type="ARBA" id="ARBA00022448"/>
    </source>
</evidence>